<evidence type="ECO:0000256" key="12">
    <source>
        <dbReference type="ARBA" id="ARBA00022892"/>
    </source>
</evidence>
<dbReference type="GO" id="GO:0005789">
    <property type="term" value="C:endoplasmic reticulum membrane"/>
    <property type="evidence" value="ECO:0007669"/>
    <property type="project" value="UniProtKB-SubCell"/>
</dbReference>
<evidence type="ECO:0000256" key="2">
    <source>
        <dbReference type="ARBA" id="ARBA00010120"/>
    </source>
</evidence>
<evidence type="ECO:0000256" key="16">
    <source>
        <dbReference type="ARBA" id="ARBA00023170"/>
    </source>
</evidence>
<evidence type="ECO:0000256" key="19">
    <source>
        <dbReference type="PROSITE-ProRule" id="PRU10141"/>
    </source>
</evidence>
<proteinExistence type="inferred from homology"/>
<keyword evidence="8 19" id="KW-0547">Nucleotide-binding</keyword>
<feature type="transmembrane region" description="Helical" evidence="21">
    <location>
        <begin position="81"/>
        <end position="99"/>
    </location>
</feature>
<dbReference type="EC" id="2.7.11.1" evidence="3"/>
<evidence type="ECO:0000256" key="6">
    <source>
        <dbReference type="ARBA" id="ARBA00022679"/>
    </source>
</evidence>
<feature type="binding site" evidence="19">
    <location>
        <position position="217"/>
    </location>
    <ligand>
        <name>ATP</name>
        <dbReference type="ChEBI" id="CHEBI:30616"/>
    </ligand>
</feature>
<evidence type="ECO:0000256" key="15">
    <source>
        <dbReference type="ARBA" id="ARBA00023136"/>
    </source>
</evidence>
<dbReference type="InterPro" id="IPR000133">
    <property type="entry name" value="ER_ret_rcpt"/>
</dbReference>
<evidence type="ECO:0000256" key="17">
    <source>
        <dbReference type="ARBA" id="ARBA00047899"/>
    </source>
</evidence>
<comment type="catalytic activity">
    <reaction evidence="18">
        <text>L-seryl-[protein] + ATP = O-phospho-L-seryl-[protein] + ADP + H(+)</text>
        <dbReference type="Rhea" id="RHEA:17989"/>
        <dbReference type="Rhea" id="RHEA-COMP:9863"/>
        <dbReference type="Rhea" id="RHEA-COMP:11604"/>
        <dbReference type="ChEBI" id="CHEBI:15378"/>
        <dbReference type="ChEBI" id="CHEBI:29999"/>
        <dbReference type="ChEBI" id="CHEBI:30616"/>
        <dbReference type="ChEBI" id="CHEBI:83421"/>
        <dbReference type="ChEBI" id="CHEBI:456216"/>
        <dbReference type="EC" id="2.7.11.1"/>
    </reaction>
</comment>
<feature type="compositionally biased region" description="Basic and acidic residues" evidence="20">
    <location>
        <begin position="640"/>
        <end position="655"/>
    </location>
</feature>
<evidence type="ECO:0000256" key="4">
    <source>
        <dbReference type="ARBA" id="ARBA00022448"/>
    </source>
</evidence>
<feature type="region of interest" description="Disordered" evidence="20">
    <location>
        <begin position="453"/>
        <end position="499"/>
    </location>
</feature>
<feature type="region of interest" description="Disordered" evidence="20">
    <location>
        <begin position="776"/>
        <end position="812"/>
    </location>
</feature>
<feature type="domain" description="Protein kinase" evidence="22">
    <location>
        <begin position="188"/>
        <end position="469"/>
    </location>
</feature>
<dbReference type="PANTHER" id="PTHR44899:SF3">
    <property type="entry name" value="SERINE_THREONINE-PROTEIN KINASE NEK1"/>
    <property type="match status" value="1"/>
</dbReference>
<keyword evidence="15 21" id="KW-0472">Membrane</keyword>
<comment type="subcellular location">
    <subcellularLocation>
        <location evidence="1">Endoplasmic reticulum membrane</location>
        <topology evidence="1">Multi-pass membrane protein</topology>
    </subcellularLocation>
</comment>
<feature type="region of interest" description="Disordered" evidence="20">
    <location>
        <begin position="555"/>
        <end position="747"/>
    </location>
</feature>
<dbReference type="PROSITE" id="PS00107">
    <property type="entry name" value="PROTEIN_KINASE_ATP"/>
    <property type="match status" value="1"/>
</dbReference>
<dbReference type="AlphaFoldDB" id="A0AA36NE19"/>
<evidence type="ECO:0000256" key="21">
    <source>
        <dbReference type="SAM" id="Phobius"/>
    </source>
</evidence>
<evidence type="ECO:0000259" key="22">
    <source>
        <dbReference type="PROSITE" id="PS50011"/>
    </source>
</evidence>
<name>A0AA36NE19_9DINO</name>
<organism evidence="23 24">
    <name type="scientific">Effrenium voratum</name>
    <dbReference type="NCBI Taxonomy" id="2562239"/>
    <lineage>
        <taxon>Eukaryota</taxon>
        <taxon>Sar</taxon>
        <taxon>Alveolata</taxon>
        <taxon>Dinophyceae</taxon>
        <taxon>Suessiales</taxon>
        <taxon>Symbiodiniaceae</taxon>
        <taxon>Effrenium</taxon>
    </lineage>
</organism>
<keyword evidence="6" id="KW-0808">Transferase</keyword>
<reference evidence="23" key="1">
    <citation type="submission" date="2023-08" db="EMBL/GenBank/DDBJ databases">
        <authorList>
            <person name="Chen Y."/>
            <person name="Shah S."/>
            <person name="Dougan E. K."/>
            <person name="Thang M."/>
            <person name="Chan C."/>
        </authorList>
    </citation>
    <scope>NUCLEOTIDE SEQUENCE</scope>
</reference>
<dbReference type="Gene3D" id="1.10.510.10">
    <property type="entry name" value="Transferase(Phosphotransferase) domain 1"/>
    <property type="match status" value="1"/>
</dbReference>
<dbReference type="PROSITE" id="PS50011">
    <property type="entry name" value="PROTEIN_KINASE_DOM"/>
    <property type="match status" value="1"/>
</dbReference>
<dbReference type="SUPFAM" id="SSF56112">
    <property type="entry name" value="Protein kinase-like (PK-like)"/>
    <property type="match status" value="1"/>
</dbReference>
<dbReference type="EMBL" id="CAUJNA010003751">
    <property type="protein sequence ID" value="CAJ1409115.1"/>
    <property type="molecule type" value="Genomic_DNA"/>
</dbReference>
<dbReference type="InterPro" id="IPR017441">
    <property type="entry name" value="Protein_kinase_ATP_BS"/>
</dbReference>
<dbReference type="InterPro" id="IPR008271">
    <property type="entry name" value="Ser/Thr_kinase_AS"/>
</dbReference>
<dbReference type="PROSITE" id="PS00108">
    <property type="entry name" value="PROTEIN_KINASE_ST"/>
    <property type="match status" value="1"/>
</dbReference>
<dbReference type="Proteomes" id="UP001178507">
    <property type="component" value="Unassembled WGS sequence"/>
</dbReference>
<comment type="caution">
    <text evidence="23">The sequence shown here is derived from an EMBL/GenBank/DDBJ whole genome shotgun (WGS) entry which is preliminary data.</text>
</comment>
<feature type="region of interest" description="Disordered" evidence="20">
    <location>
        <begin position="1038"/>
        <end position="1068"/>
    </location>
</feature>
<evidence type="ECO:0000256" key="5">
    <source>
        <dbReference type="ARBA" id="ARBA00022527"/>
    </source>
</evidence>
<dbReference type="GO" id="GO:0006621">
    <property type="term" value="P:protein retention in ER lumen"/>
    <property type="evidence" value="ECO:0007669"/>
    <property type="project" value="InterPro"/>
</dbReference>
<keyword evidence="4" id="KW-0813">Transport</keyword>
<dbReference type="GO" id="GO:0046923">
    <property type="term" value="F:ER retention sequence binding"/>
    <property type="evidence" value="ECO:0007669"/>
    <property type="project" value="InterPro"/>
</dbReference>
<evidence type="ECO:0000256" key="11">
    <source>
        <dbReference type="ARBA" id="ARBA00022840"/>
    </source>
</evidence>
<dbReference type="InterPro" id="IPR051131">
    <property type="entry name" value="NEK_Ser/Thr_kinase_NIMA"/>
</dbReference>
<keyword evidence="16" id="KW-0675">Receptor</keyword>
<dbReference type="GO" id="GO:0016192">
    <property type="term" value="P:vesicle-mediated transport"/>
    <property type="evidence" value="ECO:0007669"/>
    <property type="project" value="UniProtKB-KW"/>
</dbReference>
<keyword evidence="10" id="KW-0256">Endoplasmic reticulum</keyword>
<evidence type="ECO:0000256" key="8">
    <source>
        <dbReference type="ARBA" id="ARBA00022741"/>
    </source>
</evidence>
<dbReference type="Pfam" id="PF00069">
    <property type="entry name" value="Pkinase"/>
    <property type="match status" value="1"/>
</dbReference>
<keyword evidence="11 19" id="KW-0067">ATP-binding</keyword>
<feature type="compositionally biased region" description="Basic and acidic residues" evidence="20">
    <location>
        <begin position="663"/>
        <end position="673"/>
    </location>
</feature>
<accession>A0AA36NE19</accession>
<comment type="similarity">
    <text evidence="2">Belongs to the ERD2 family.</text>
</comment>
<keyword evidence="7 21" id="KW-0812">Transmembrane</keyword>
<gene>
    <name evidence="23" type="ORF">EVOR1521_LOCUS30293</name>
</gene>
<dbReference type="InterPro" id="IPR000719">
    <property type="entry name" value="Prot_kinase_dom"/>
</dbReference>
<comment type="catalytic activity">
    <reaction evidence="17">
        <text>L-threonyl-[protein] + ATP = O-phospho-L-threonyl-[protein] + ADP + H(+)</text>
        <dbReference type="Rhea" id="RHEA:46608"/>
        <dbReference type="Rhea" id="RHEA-COMP:11060"/>
        <dbReference type="Rhea" id="RHEA-COMP:11605"/>
        <dbReference type="ChEBI" id="CHEBI:15378"/>
        <dbReference type="ChEBI" id="CHEBI:30013"/>
        <dbReference type="ChEBI" id="CHEBI:30616"/>
        <dbReference type="ChEBI" id="CHEBI:61977"/>
        <dbReference type="ChEBI" id="CHEBI:456216"/>
        <dbReference type="EC" id="2.7.11.1"/>
    </reaction>
</comment>
<keyword evidence="5" id="KW-0723">Serine/threonine-protein kinase</keyword>
<evidence type="ECO:0000256" key="3">
    <source>
        <dbReference type="ARBA" id="ARBA00012513"/>
    </source>
</evidence>
<keyword evidence="14 21" id="KW-1133">Transmembrane helix</keyword>
<feature type="compositionally biased region" description="Acidic residues" evidence="20">
    <location>
        <begin position="797"/>
        <end position="806"/>
    </location>
</feature>
<feature type="transmembrane region" description="Helical" evidence="21">
    <location>
        <begin position="111"/>
        <end position="131"/>
    </location>
</feature>
<evidence type="ECO:0000313" key="23">
    <source>
        <dbReference type="EMBL" id="CAJ1409115.1"/>
    </source>
</evidence>
<protein>
    <recommendedName>
        <fullName evidence="3">non-specific serine/threonine protein kinase</fullName>
        <ecNumber evidence="3">2.7.11.1</ecNumber>
    </recommendedName>
</protein>
<keyword evidence="12" id="KW-0931">ER-Golgi transport</keyword>
<dbReference type="PANTHER" id="PTHR44899">
    <property type="entry name" value="CAMK FAMILY PROTEIN KINASE"/>
    <property type="match status" value="1"/>
</dbReference>
<evidence type="ECO:0000256" key="1">
    <source>
        <dbReference type="ARBA" id="ARBA00004477"/>
    </source>
</evidence>
<keyword evidence="13" id="KW-0653">Protein transport</keyword>
<evidence type="ECO:0000256" key="18">
    <source>
        <dbReference type="ARBA" id="ARBA00048679"/>
    </source>
</evidence>
<dbReference type="GO" id="GO:0004674">
    <property type="term" value="F:protein serine/threonine kinase activity"/>
    <property type="evidence" value="ECO:0007669"/>
    <property type="project" value="UniProtKB-KW"/>
</dbReference>
<evidence type="ECO:0000256" key="10">
    <source>
        <dbReference type="ARBA" id="ARBA00022824"/>
    </source>
</evidence>
<keyword evidence="9" id="KW-0418">Kinase</keyword>
<evidence type="ECO:0000256" key="13">
    <source>
        <dbReference type="ARBA" id="ARBA00022927"/>
    </source>
</evidence>
<evidence type="ECO:0000256" key="9">
    <source>
        <dbReference type="ARBA" id="ARBA00022777"/>
    </source>
</evidence>
<dbReference type="PRINTS" id="PR00660">
    <property type="entry name" value="ERLUMENR"/>
</dbReference>
<evidence type="ECO:0000256" key="20">
    <source>
        <dbReference type="SAM" id="MobiDB-lite"/>
    </source>
</evidence>
<dbReference type="GO" id="GO:0015031">
    <property type="term" value="P:protein transport"/>
    <property type="evidence" value="ECO:0007669"/>
    <property type="project" value="UniProtKB-KW"/>
</dbReference>
<evidence type="ECO:0000313" key="24">
    <source>
        <dbReference type="Proteomes" id="UP001178507"/>
    </source>
</evidence>
<evidence type="ECO:0000256" key="14">
    <source>
        <dbReference type="ARBA" id="ARBA00022989"/>
    </source>
</evidence>
<feature type="transmembrane region" description="Helical" evidence="21">
    <location>
        <begin position="26"/>
        <end position="44"/>
    </location>
</feature>
<keyword evidence="24" id="KW-1185">Reference proteome</keyword>
<dbReference type="GO" id="GO:0005524">
    <property type="term" value="F:ATP binding"/>
    <property type="evidence" value="ECO:0007669"/>
    <property type="project" value="UniProtKB-UniRule"/>
</dbReference>
<dbReference type="SMART" id="SM00220">
    <property type="entry name" value="S_TKc"/>
    <property type="match status" value="1"/>
</dbReference>
<sequence length="1068" mass="117776">MAACLPHTPDPCLIQSSDCQRARRPAKVVFVSLAGVFALLATLAKNRSCAGISRSTQILYFLVFVTRYLDLLDKTQAVYLVFFKITYIVTSIIVLAIFYKLDASYERRKDTCSLAVILVPVSISAFLLAETYQLVDILWTFSQFCEGFAMVPQYVFCYRDRQAKDLGVTFYVLSMGAYRCFYAANWIYKKVRTVGRGSFGEALLVRHRASGQLSVLKRVRLEVVGSSSDAAAAAESAAREAQVLQKLHHPHIVQFLGAFVDSSRDASGGTLCLLMAFCEGGDLQHRLQRVRQECRRLQEQPALRWFDELCSALAYVHQHQVLHRDLKPSNIFLCGRCSGSAHHINDEESVSIGDFGVSRPLAHAMELVTTMVGTPCYLSPEVCKGRPYSYKSDIWSLGCVLYEMMALRPPFGTAPNLEALVNRIVRADVNLPENMTHEYPEASRCTRAMLRQQPDRRPSATSLLNRPRLQPPSYDLPGMQLEPVKAFDPPGRESARPQQIAEEVAAAAAAANNAVKAAAFSPRTKVRAKVNQILDSVEVAPKVIEDEIAARAHRKGIDHRPDVRRASGTPGTPAYPPSSARQASRTDRAASRDAQPLSARPKAYHHQAWPQPLQRSPQKPVQDEAAGNARSCSLTPRSPQVEDSKFKHRREERSRQSQAFRQWLREQRAKGKESPGAMGDSSQSPIQEEPSLGETRDSFNVPVSETPDSPVDESRETTSARGSCSRSPEAKSPPRKPRLSQPRQEWRSVPRVCLLSGAASMRRTEIYCPGFPVITVEDDPGSTTVSSGLTAAAPEPPEPEPAEPAEPETRRSLERIRKDQMEAAETPGPADVGGTADATEVHRVCGPAQASPRQRADGKDERKAQLCSSKLEVVEDTGSKNVISLDDSKKSVSIGDRIEGIRACLEARMGTQRFQKLYKSLTKDDSAVNSLAGSPVSWPRDSSMFLPEDIDEAFVGAGDGGSDDVNSLAPLVAKLVACVQMPHYSDMQSWLGGMIEILFFADYLLSFTGLSLLRSMVLKVDEKINELKEKVEMKVLGSSSSVARDSQAAGAELRQRRKVDEVEEDIDI</sequence>
<dbReference type="InterPro" id="IPR011009">
    <property type="entry name" value="Kinase-like_dom_sf"/>
</dbReference>
<evidence type="ECO:0000256" key="7">
    <source>
        <dbReference type="ARBA" id="ARBA00022692"/>
    </source>
</evidence>